<keyword evidence="3" id="KW-1185">Reference proteome</keyword>
<dbReference type="GO" id="GO:0004617">
    <property type="term" value="F:phosphoglycerate dehydrogenase activity"/>
    <property type="evidence" value="ECO:0007669"/>
    <property type="project" value="TreeGrafter"/>
</dbReference>
<organism evidence="2 3">
    <name type="scientific">Musa troglodytarum</name>
    <name type="common">fe'i banana</name>
    <dbReference type="NCBI Taxonomy" id="320322"/>
    <lineage>
        <taxon>Eukaryota</taxon>
        <taxon>Viridiplantae</taxon>
        <taxon>Streptophyta</taxon>
        <taxon>Embryophyta</taxon>
        <taxon>Tracheophyta</taxon>
        <taxon>Spermatophyta</taxon>
        <taxon>Magnoliopsida</taxon>
        <taxon>Liliopsida</taxon>
        <taxon>Zingiberales</taxon>
        <taxon>Musaceae</taxon>
        <taxon>Musa</taxon>
    </lineage>
</organism>
<dbReference type="PANTHER" id="PTHR42938:SF11">
    <property type="entry name" value="ERYTHRONATE-4-PHOSPHATE DEHYDROGENASE FAMILY PROTEIN"/>
    <property type="match status" value="1"/>
</dbReference>
<dbReference type="PANTHER" id="PTHR42938">
    <property type="entry name" value="FORMATE DEHYDROGENASE 1"/>
    <property type="match status" value="1"/>
</dbReference>
<keyword evidence="1" id="KW-1133">Transmembrane helix</keyword>
<dbReference type="OrthoDB" id="2016101at2759"/>
<sequence length="280" mass="31883">MPWFDLRVFYVRVSNCQIDESTPEHLTVNHIPLTPDTILEVNGRRSSIYFDNVSSSFRRDRVDKRSEEATFVSTDSIRMTGSMKFEIYDRDCLLLAGVLELCNSNGYSGNKKRQNKNWSMNCQSVFSASTSFLKNKQITSAEMNLPMFEVYVAGCFSGAPIILTKTLQLGFLKKHQVKVIMDSIPEDDTTELKKEMDTEDALWLSEDRGHKQETDLDIDHGDIYMRAEFLEEDSELSWFNAGVRVGVEIGLGICLGIGIGVSLLVRTYQATTQNFKRRLI</sequence>
<evidence type="ECO:0000313" key="3">
    <source>
        <dbReference type="Proteomes" id="UP001055439"/>
    </source>
</evidence>
<keyword evidence="1" id="KW-0472">Membrane</keyword>
<evidence type="ECO:0000256" key="1">
    <source>
        <dbReference type="SAM" id="Phobius"/>
    </source>
</evidence>
<accession>A0A9E7EET1</accession>
<protein>
    <recommendedName>
        <fullName evidence="4">Erythronate-4-phosphate dehydrogenase family protein</fullName>
    </recommendedName>
</protein>
<dbReference type="AlphaFoldDB" id="A0A9E7EET1"/>
<proteinExistence type="predicted"/>
<keyword evidence="1" id="KW-0812">Transmembrane</keyword>
<evidence type="ECO:0000313" key="2">
    <source>
        <dbReference type="EMBL" id="URD75607.1"/>
    </source>
</evidence>
<reference evidence="2" key="1">
    <citation type="submission" date="2022-05" db="EMBL/GenBank/DDBJ databases">
        <title>The Musa troglodytarum L. genome provides insights into the mechanism of non-climacteric behaviour and enrichment of carotenoids.</title>
        <authorList>
            <person name="Wang J."/>
        </authorList>
    </citation>
    <scope>NUCLEOTIDE SEQUENCE</scope>
    <source>
        <tissue evidence="2">Leaf</tissue>
    </source>
</reference>
<gene>
    <name evidence="2" type="ORF">MUK42_32444</name>
</gene>
<evidence type="ECO:0008006" key="4">
    <source>
        <dbReference type="Google" id="ProtNLM"/>
    </source>
</evidence>
<feature type="transmembrane region" description="Helical" evidence="1">
    <location>
        <begin position="249"/>
        <end position="268"/>
    </location>
</feature>
<dbReference type="Proteomes" id="UP001055439">
    <property type="component" value="Chromosome 1"/>
</dbReference>
<dbReference type="EMBL" id="CP097502">
    <property type="protein sequence ID" value="URD75607.1"/>
    <property type="molecule type" value="Genomic_DNA"/>
</dbReference>
<name>A0A9E7EET1_9LILI</name>